<evidence type="ECO:0000256" key="9">
    <source>
        <dbReference type="ARBA" id="ARBA00022989"/>
    </source>
</evidence>
<evidence type="ECO:0000256" key="2">
    <source>
        <dbReference type="ARBA" id="ARBA00004111"/>
    </source>
</evidence>
<accession>A0AAF0X3C5</accession>
<feature type="binding site" description="axial binding residue" evidence="14">
    <location>
        <position position="447"/>
    </location>
    <ligand>
        <name>heme</name>
        <dbReference type="ChEBI" id="CHEBI:30413"/>
    </ligand>
    <ligandPart>
        <name>Fe</name>
        <dbReference type="ChEBI" id="CHEBI:18248"/>
    </ligandPart>
</feature>
<evidence type="ECO:0000256" key="5">
    <source>
        <dbReference type="ARBA" id="ARBA00022692"/>
    </source>
</evidence>
<dbReference type="EMBL" id="CP093347">
    <property type="protein sequence ID" value="WOG99786.1"/>
    <property type="molecule type" value="Genomic_DNA"/>
</dbReference>
<evidence type="ECO:0000256" key="10">
    <source>
        <dbReference type="ARBA" id="ARBA00023002"/>
    </source>
</evidence>
<evidence type="ECO:0000256" key="4">
    <source>
        <dbReference type="ARBA" id="ARBA00022617"/>
    </source>
</evidence>
<evidence type="ECO:0000256" key="15">
    <source>
        <dbReference type="RuleBase" id="RU000461"/>
    </source>
</evidence>
<evidence type="ECO:0000256" key="7">
    <source>
        <dbReference type="ARBA" id="ARBA00022824"/>
    </source>
</evidence>
<sequence length="505" mass="57148">MEAVLFITITLLLLVLLKYTSYKRKKSNRSPPGPRGLPLIGNMHQFDSSNTHLYFYQLSLQYGPLVSLQLGSVRTLVVSSASIAKEVFKNHDLCFSSRPALVGTQKLSYKGLDLAFSPYSDYWRNMRKLCTNHLFSVKRSQSFYPIREDEVSRMVKTIRKRAAASADFNVVNMTKTVMTVASSIIFRTAFGKRYNDDDEDDVGYDNKMSRQIHWLLSETQASFASFFLKDYFPLVGCFIDTLCGSWTRLDKSFYGLDAFYQQLIDEHLHASTVSTQECSMLDILLQMKSDSSEFSFDHIKAILMDFIVAASDTSAAAVVWAMTLLVKNPPQMKKVQQEVRDITGKKGFVDENDTQNLAYLKAVVKEAMRLHPPAPLLVRDAAKNCVVSGIEIEANTRVYVNTYTIGRDPEFWENPEVFLPERFMNSSIDIKGHDYELLPFGAGRRMCPGMSMGMAMTELVLANLLYSFNWEVPPGEKTADIDMATLPGLTAHKKNHLCLVPRIGY</sequence>
<keyword evidence="18" id="KW-1185">Reference proteome</keyword>
<dbReference type="GO" id="GO:0020037">
    <property type="term" value="F:heme binding"/>
    <property type="evidence" value="ECO:0007669"/>
    <property type="project" value="InterPro"/>
</dbReference>
<keyword evidence="11 14" id="KW-0408">Iron</keyword>
<keyword evidence="12 15" id="KW-0503">Monooxygenase</keyword>
<evidence type="ECO:0000256" key="3">
    <source>
        <dbReference type="ARBA" id="ARBA00010617"/>
    </source>
</evidence>
<dbReference type="CDD" id="cd11072">
    <property type="entry name" value="CYP71-like"/>
    <property type="match status" value="1"/>
</dbReference>
<dbReference type="GO" id="GO:0004497">
    <property type="term" value="F:monooxygenase activity"/>
    <property type="evidence" value="ECO:0007669"/>
    <property type="project" value="UniProtKB-KW"/>
</dbReference>
<feature type="chain" id="PRO_5042021067" description="Cytochrome P450" evidence="16">
    <location>
        <begin position="23"/>
        <end position="505"/>
    </location>
</feature>
<dbReference type="Gene3D" id="1.10.630.10">
    <property type="entry name" value="Cytochrome P450"/>
    <property type="match status" value="1"/>
</dbReference>
<comment type="similarity">
    <text evidence="3 15">Belongs to the cytochrome P450 family.</text>
</comment>
<evidence type="ECO:0000256" key="16">
    <source>
        <dbReference type="SAM" id="SignalP"/>
    </source>
</evidence>
<reference evidence="17" key="1">
    <citation type="journal article" date="2016" name="Nat. Genet.">
        <title>A high-quality carrot genome assembly provides new insights into carotenoid accumulation and asterid genome evolution.</title>
        <authorList>
            <person name="Iorizzo M."/>
            <person name="Ellison S."/>
            <person name="Senalik D."/>
            <person name="Zeng P."/>
            <person name="Satapoomin P."/>
            <person name="Huang J."/>
            <person name="Bowman M."/>
            <person name="Iovene M."/>
            <person name="Sanseverino W."/>
            <person name="Cavagnaro P."/>
            <person name="Yildiz M."/>
            <person name="Macko-Podgorni A."/>
            <person name="Moranska E."/>
            <person name="Grzebelus E."/>
            <person name="Grzebelus D."/>
            <person name="Ashrafi H."/>
            <person name="Zheng Z."/>
            <person name="Cheng S."/>
            <person name="Spooner D."/>
            <person name="Van Deynze A."/>
            <person name="Simon P."/>
        </authorList>
    </citation>
    <scope>NUCLEOTIDE SEQUENCE</scope>
    <source>
        <tissue evidence="17">Leaf</tissue>
    </source>
</reference>
<reference evidence="17" key="2">
    <citation type="submission" date="2022-03" db="EMBL/GenBank/DDBJ databases">
        <title>Draft title - Genomic analysis of global carrot germplasm unveils the trajectory of domestication and the origin of high carotenoid orange carrot.</title>
        <authorList>
            <person name="Iorizzo M."/>
            <person name="Ellison S."/>
            <person name="Senalik D."/>
            <person name="Macko-Podgorni A."/>
            <person name="Grzebelus D."/>
            <person name="Bostan H."/>
            <person name="Rolling W."/>
            <person name="Curaba J."/>
            <person name="Simon P."/>
        </authorList>
    </citation>
    <scope>NUCLEOTIDE SEQUENCE</scope>
    <source>
        <tissue evidence="17">Leaf</tissue>
    </source>
</reference>
<dbReference type="KEGG" id="dcr:108222255"/>
<keyword evidence="5" id="KW-0812">Transmembrane</keyword>
<evidence type="ECO:0000256" key="14">
    <source>
        <dbReference type="PIRSR" id="PIRSR602401-1"/>
    </source>
</evidence>
<keyword evidence="13" id="KW-0472">Membrane</keyword>
<keyword evidence="9" id="KW-1133">Transmembrane helix</keyword>
<dbReference type="PRINTS" id="PR00385">
    <property type="entry name" value="P450"/>
</dbReference>
<dbReference type="Proteomes" id="UP000077755">
    <property type="component" value="Chromosome 5"/>
</dbReference>
<protein>
    <recommendedName>
        <fullName evidence="19">Cytochrome P450</fullName>
    </recommendedName>
</protein>
<evidence type="ECO:0000256" key="12">
    <source>
        <dbReference type="ARBA" id="ARBA00023033"/>
    </source>
</evidence>
<keyword evidence="6 14" id="KW-0479">Metal-binding</keyword>
<dbReference type="Pfam" id="PF00067">
    <property type="entry name" value="p450"/>
    <property type="match status" value="1"/>
</dbReference>
<dbReference type="GO" id="GO:0016705">
    <property type="term" value="F:oxidoreductase activity, acting on paired donors, with incorporation or reduction of molecular oxygen"/>
    <property type="evidence" value="ECO:0007669"/>
    <property type="project" value="InterPro"/>
</dbReference>
<evidence type="ECO:0000313" key="18">
    <source>
        <dbReference type="Proteomes" id="UP000077755"/>
    </source>
</evidence>
<feature type="signal peptide" evidence="16">
    <location>
        <begin position="1"/>
        <end position="22"/>
    </location>
</feature>
<comment type="cofactor">
    <cofactor evidence="1 14">
        <name>heme</name>
        <dbReference type="ChEBI" id="CHEBI:30413"/>
    </cofactor>
</comment>
<keyword evidence="16" id="KW-0732">Signal</keyword>
<evidence type="ECO:0000256" key="8">
    <source>
        <dbReference type="ARBA" id="ARBA00022848"/>
    </source>
</evidence>
<evidence type="ECO:0000256" key="1">
    <source>
        <dbReference type="ARBA" id="ARBA00001971"/>
    </source>
</evidence>
<dbReference type="PRINTS" id="PR00463">
    <property type="entry name" value="EP450I"/>
</dbReference>
<name>A0AAF0X3C5_DAUCS</name>
<dbReference type="InterPro" id="IPR017972">
    <property type="entry name" value="Cyt_P450_CS"/>
</dbReference>
<dbReference type="InterPro" id="IPR001128">
    <property type="entry name" value="Cyt_P450"/>
</dbReference>
<keyword evidence="10 15" id="KW-0560">Oxidoreductase</keyword>
<dbReference type="InterPro" id="IPR036396">
    <property type="entry name" value="Cyt_P450_sf"/>
</dbReference>
<gene>
    <name evidence="17" type="ORF">DCAR_0519142</name>
</gene>
<keyword evidence="7" id="KW-0256">Endoplasmic reticulum</keyword>
<dbReference type="GO" id="GO:0005506">
    <property type="term" value="F:iron ion binding"/>
    <property type="evidence" value="ECO:0007669"/>
    <property type="project" value="InterPro"/>
</dbReference>
<dbReference type="SUPFAM" id="SSF48264">
    <property type="entry name" value="Cytochrome P450"/>
    <property type="match status" value="1"/>
</dbReference>
<dbReference type="PANTHER" id="PTHR47955:SF22">
    <property type="entry name" value="CYTOCHROME P450 83B1-LIKE"/>
    <property type="match status" value="1"/>
</dbReference>
<evidence type="ECO:0000256" key="11">
    <source>
        <dbReference type="ARBA" id="ARBA00023004"/>
    </source>
</evidence>
<dbReference type="PROSITE" id="PS00086">
    <property type="entry name" value="CYTOCHROME_P450"/>
    <property type="match status" value="1"/>
</dbReference>
<dbReference type="FunFam" id="1.10.630.10:FF:000011">
    <property type="entry name" value="Cytochrome P450 83B1"/>
    <property type="match status" value="1"/>
</dbReference>
<proteinExistence type="inferred from homology"/>
<dbReference type="AlphaFoldDB" id="A0AAF0X3C5"/>
<dbReference type="InterPro" id="IPR002401">
    <property type="entry name" value="Cyt_P450_E_grp-I"/>
</dbReference>
<evidence type="ECO:0000256" key="13">
    <source>
        <dbReference type="ARBA" id="ARBA00023136"/>
    </source>
</evidence>
<evidence type="ECO:0008006" key="19">
    <source>
        <dbReference type="Google" id="ProtNLM"/>
    </source>
</evidence>
<dbReference type="PANTHER" id="PTHR47955">
    <property type="entry name" value="CYTOCHROME P450 FAMILY 71 PROTEIN"/>
    <property type="match status" value="1"/>
</dbReference>
<comment type="subcellular location">
    <subcellularLocation>
        <location evidence="2">Microsome membrane</location>
        <topology evidence="2">Single-pass membrane protein</topology>
    </subcellularLocation>
</comment>
<keyword evidence="4 14" id="KW-0349">Heme</keyword>
<keyword evidence="8" id="KW-0492">Microsome</keyword>
<evidence type="ECO:0000313" key="17">
    <source>
        <dbReference type="EMBL" id="WOG99786.1"/>
    </source>
</evidence>
<organism evidence="17 18">
    <name type="scientific">Daucus carota subsp. sativus</name>
    <name type="common">Carrot</name>
    <dbReference type="NCBI Taxonomy" id="79200"/>
    <lineage>
        <taxon>Eukaryota</taxon>
        <taxon>Viridiplantae</taxon>
        <taxon>Streptophyta</taxon>
        <taxon>Embryophyta</taxon>
        <taxon>Tracheophyta</taxon>
        <taxon>Spermatophyta</taxon>
        <taxon>Magnoliopsida</taxon>
        <taxon>eudicotyledons</taxon>
        <taxon>Gunneridae</taxon>
        <taxon>Pentapetalae</taxon>
        <taxon>asterids</taxon>
        <taxon>campanulids</taxon>
        <taxon>Apiales</taxon>
        <taxon>Apiaceae</taxon>
        <taxon>Apioideae</taxon>
        <taxon>Scandiceae</taxon>
        <taxon>Daucinae</taxon>
        <taxon>Daucus</taxon>
        <taxon>Daucus sect. Daucus</taxon>
    </lineage>
</organism>
<evidence type="ECO:0000256" key="6">
    <source>
        <dbReference type="ARBA" id="ARBA00022723"/>
    </source>
</evidence>